<dbReference type="EMBL" id="DVGA01000071">
    <property type="protein sequence ID" value="HIQ79007.1"/>
    <property type="molecule type" value="Genomic_DNA"/>
</dbReference>
<dbReference type="InterPro" id="IPR052365">
    <property type="entry name" value="THEM4/THEM5_acyl-CoA_thioest"/>
</dbReference>
<evidence type="ECO:0000256" key="11">
    <source>
        <dbReference type="ARBA" id="ARBA00023136"/>
    </source>
</evidence>
<dbReference type="GO" id="GO:0006631">
    <property type="term" value="P:fatty acid metabolic process"/>
    <property type="evidence" value="ECO:0007669"/>
    <property type="project" value="UniProtKB-KW"/>
</dbReference>
<evidence type="ECO:0000256" key="21">
    <source>
        <dbReference type="ARBA" id="ARBA00047969"/>
    </source>
</evidence>
<dbReference type="Proteomes" id="UP000824262">
    <property type="component" value="Unassembled WGS sequence"/>
</dbReference>
<dbReference type="NCBIfam" id="TIGR00369">
    <property type="entry name" value="unchar_dom_1"/>
    <property type="match status" value="1"/>
</dbReference>
<dbReference type="GO" id="GO:0005737">
    <property type="term" value="C:cytoplasm"/>
    <property type="evidence" value="ECO:0007669"/>
    <property type="project" value="UniProtKB-SubCell"/>
</dbReference>
<evidence type="ECO:0000256" key="13">
    <source>
        <dbReference type="ARBA" id="ARBA00035852"/>
    </source>
</evidence>
<dbReference type="InterPro" id="IPR029069">
    <property type="entry name" value="HotDog_dom_sf"/>
</dbReference>
<dbReference type="Pfam" id="PF03061">
    <property type="entry name" value="4HBT"/>
    <property type="match status" value="1"/>
</dbReference>
<keyword evidence="6" id="KW-0053">Apoptosis</keyword>
<comment type="catalytic activity">
    <reaction evidence="14">
        <text>(9Z)-octadecenoyl-CoA + H2O = (9Z)-octadecenoate + CoA + H(+)</text>
        <dbReference type="Rhea" id="RHEA:40139"/>
        <dbReference type="ChEBI" id="CHEBI:15377"/>
        <dbReference type="ChEBI" id="CHEBI:15378"/>
        <dbReference type="ChEBI" id="CHEBI:30823"/>
        <dbReference type="ChEBI" id="CHEBI:57287"/>
        <dbReference type="ChEBI" id="CHEBI:57387"/>
    </reaction>
    <physiologicalReaction direction="left-to-right" evidence="14">
        <dbReference type="Rhea" id="RHEA:40140"/>
    </physiologicalReaction>
</comment>
<accession>A0A9D0ZF68</accession>
<keyword evidence="8" id="KW-0276">Fatty acid metabolism</keyword>
<comment type="catalytic activity">
    <reaction evidence="22">
        <text>dodecanoyl-CoA + H2O = dodecanoate + CoA + H(+)</text>
        <dbReference type="Rhea" id="RHEA:30135"/>
        <dbReference type="ChEBI" id="CHEBI:15377"/>
        <dbReference type="ChEBI" id="CHEBI:15378"/>
        <dbReference type="ChEBI" id="CHEBI:18262"/>
        <dbReference type="ChEBI" id="CHEBI:57287"/>
        <dbReference type="ChEBI" id="CHEBI:57375"/>
    </reaction>
    <physiologicalReaction direction="left-to-right" evidence="22">
        <dbReference type="Rhea" id="RHEA:30136"/>
    </physiologicalReaction>
</comment>
<comment type="catalytic activity">
    <reaction evidence="23">
        <text>tetradecanoyl-CoA + H2O = tetradecanoate + CoA + H(+)</text>
        <dbReference type="Rhea" id="RHEA:40119"/>
        <dbReference type="ChEBI" id="CHEBI:15377"/>
        <dbReference type="ChEBI" id="CHEBI:15378"/>
        <dbReference type="ChEBI" id="CHEBI:30807"/>
        <dbReference type="ChEBI" id="CHEBI:57287"/>
        <dbReference type="ChEBI" id="CHEBI:57385"/>
    </reaction>
    <physiologicalReaction direction="left-to-right" evidence="23">
        <dbReference type="Rhea" id="RHEA:40120"/>
    </physiologicalReaction>
</comment>
<evidence type="ECO:0000256" key="3">
    <source>
        <dbReference type="ARBA" id="ARBA00004632"/>
    </source>
</evidence>
<evidence type="ECO:0000256" key="15">
    <source>
        <dbReference type="ARBA" id="ARBA00038456"/>
    </source>
</evidence>
<keyword evidence="11" id="KW-0472">Membrane</keyword>
<protein>
    <recommendedName>
        <fullName evidence="17">Acyl-coenzyme A thioesterase THEM4</fullName>
        <ecNumber evidence="16">3.1.2.2</ecNumber>
    </recommendedName>
    <alternativeName>
        <fullName evidence="18">Thioesterase superfamily member 4</fullName>
    </alternativeName>
</protein>
<dbReference type="Gene3D" id="3.10.129.10">
    <property type="entry name" value="Hotdog Thioesterase"/>
    <property type="match status" value="1"/>
</dbReference>
<dbReference type="GO" id="GO:0016289">
    <property type="term" value="F:acyl-CoA hydrolase activity"/>
    <property type="evidence" value="ECO:0007669"/>
    <property type="project" value="UniProtKB-ARBA"/>
</dbReference>
<evidence type="ECO:0000256" key="14">
    <source>
        <dbReference type="ARBA" id="ARBA00037002"/>
    </source>
</evidence>
<evidence type="ECO:0000259" key="24">
    <source>
        <dbReference type="Pfam" id="PF03061"/>
    </source>
</evidence>
<reference evidence="25" key="1">
    <citation type="submission" date="2020-10" db="EMBL/GenBank/DDBJ databases">
        <authorList>
            <person name="Gilroy R."/>
        </authorList>
    </citation>
    <scope>NUCLEOTIDE SEQUENCE</scope>
    <source>
        <strain evidence="25">ChiBcolR7-354</strain>
    </source>
</reference>
<organism evidence="25 26">
    <name type="scientific">Candidatus Scatomorpha intestinavium</name>
    <dbReference type="NCBI Taxonomy" id="2840922"/>
    <lineage>
        <taxon>Bacteria</taxon>
        <taxon>Bacillati</taxon>
        <taxon>Bacillota</taxon>
        <taxon>Clostridia</taxon>
        <taxon>Eubacteriales</taxon>
        <taxon>Candidatus Scatomorpha</taxon>
    </lineage>
</organism>
<keyword evidence="12" id="KW-0966">Cell projection</keyword>
<dbReference type="GO" id="GO:0016020">
    <property type="term" value="C:membrane"/>
    <property type="evidence" value="ECO:0007669"/>
    <property type="project" value="UniProtKB-SubCell"/>
</dbReference>
<evidence type="ECO:0000256" key="4">
    <source>
        <dbReference type="ARBA" id="ARBA00022475"/>
    </source>
</evidence>
<evidence type="ECO:0000256" key="23">
    <source>
        <dbReference type="ARBA" id="ARBA00048180"/>
    </source>
</evidence>
<evidence type="ECO:0000313" key="26">
    <source>
        <dbReference type="Proteomes" id="UP000824262"/>
    </source>
</evidence>
<evidence type="ECO:0000256" key="9">
    <source>
        <dbReference type="ARBA" id="ARBA00022946"/>
    </source>
</evidence>
<comment type="subcellular location">
    <subcellularLocation>
        <location evidence="3">Cell projection</location>
        <location evidence="3">Ruffle membrane</location>
    </subcellularLocation>
    <subcellularLocation>
        <location evidence="2">Cytoplasm</location>
    </subcellularLocation>
    <subcellularLocation>
        <location evidence="1">Membrane</location>
        <topology evidence="1">Peripheral membrane protein</topology>
    </subcellularLocation>
</comment>
<name>A0A9D0ZF68_9FIRM</name>
<evidence type="ECO:0000256" key="5">
    <source>
        <dbReference type="ARBA" id="ARBA00022490"/>
    </source>
</evidence>
<dbReference type="InterPro" id="IPR006683">
    <property type="entry name" value="Thioestr_dom"/>
</dbReference>
<evidence type="ECO:0000256" key="8">
    <source>
        <dbReference type="ARBA" id="ARBA00022832"/>
    </source>
</evidence>
<evidence type="ECO:0000256" key="17">
    <source>
        <dbReference type="ARBA" id="ARBA00040123"/>
    </source>
</evidence>
<proteinExistence type="inferred from homology"/>
<comment type="catalytic activity">
    <reaction evidence="21">
        <text>decanoyl-CoA + H2O = decanoate + CoA + H(+)</text>
        <dbReference type="Rhea" id="RHEA:40059"/>
        <dbReference type="ChEBI" id="CHEBI:15377"/>
        <dbReference type="ChEBI" id="CHEBI:15378"/>
        <dbReference type="ChEBI" id="CHEBI:27689"/>
        <dbReference type="ChEBI" id="CHEBI:57287"/>
        <dbReference type="ChEBI" id="CHEBI:61430"/>
    </reaction>
    <physiologicalReaction direction="left-to-right" evidence="21">
        <dbReference type="Rhea" id="RHEA:40060"/>
    </physiologicalReaction>
</comment>
<keyword evidence="7" id="KW-0378">Hydrolase</keyword>
<dbReference type="PANTHER" id="PTHR12418">
    <property type="entry name" value="ACYL-COENZYME A THIOESTERASE THEM4"/>
    <property type="match status" value="1"/>
</dbReference>
<sequence>MKKKVTRKQNNSRNCFVCGVMNDMGLKSAFYELEDGTVAALVTPKPEHQSYPMRVHGGVISAMLDETIGRAINITEPDTWAVTGELTIRYKKPVPYGEQLLVTGRITRNTRLIFDGEGEIYSADGTLCATGRGRYVKQPLDVIGGLESHGDFWRCFPDENDPKEIDVPEH</sequence>
<evidence type="ECO:0000256" key="19">
    <source>
        <dbReference type="ARBA" id="ARBA00047588"/>
    </source>
</evidence>
<evidence type="ECO:0000256" key="2">
    <source>
        <dbReference type="ARBA" id="ARBA00004496"/>
    </source>
</evidence>
<keyword evidence="4" id="KW-1003">Cell membrane</keyword>
<comment type="catalytic activity">
    <reaction evidence="13">
        <text>(5Z,8Z,11Z,14Z)-eicosatetraenoyl-CoA + H2O = (5Z,8Z,11Z,14Z)-eicosatetraenoate + CoA + H(+)</text>
        <dbReference type="Rhea" id="RHEA:40151"/>
        <dbReference type="ChEBI" id="CHEBI:15377"/>
        <dbReference type="ChEBI" id="CHEBI:15378"/>
        <dbReference type="ChEBI" id="CHEBI:32395"/>
        <dbReference type="ChEBI" id="CHEBI:57287"/>
        <dbReference type="ChEBI" id="CHEBI:57368"/>
    </reaction>
    <physiologicalReaction direction="left-to-right" evidence="13">
        <dbReference type="Rhea" id="RHEA:40152"/>
    </physiologicalReaction>
</comment>
<comment type="catalytic activity">
    <reaction evidence="20">
        <text>hexadecanoyl-CoA + H2O = hexadecanoate + CoA + H(+)</text>
        <dbReference type="Rhea" id="RHEA:16645"/>
        <dbReference type="ChEBI" id="CHEBI:7896"/>
        <dbReference type="ChEBI" id="CHEBI:15377"/>
        <dbReference type="ChEBI" id="CHEBI:15378"/>
        <dbReference type="ChEBI" id="CHEBI:57287"/>
        <dbReference type="ChEBI" id="CHEBI:57379"/>
        <dbReference type="EC" id="3.1.2.2"/>
    </reaction>
    <physiologicalReaction direction="left-to-right" evidence="20">
        <dbReference type="Rhea" id="RHEA:16646"/>
    </physiologicalReaction>
</comment>
<gene>
    <name evidence="25" type="ORF">IAB77_07080</name>
</gene>
<dbReference type="EC" id="3.1.2.2" evidence="16"/>
<evidence type="ECO:0000256" key="20">
    <source>
        <dbReference type="ARBA" id="ARBA00047734"/>
    </source>
</evidence>
<keyword evidence="10" id="KW-0443">Lipid metabolism</keyword>
<evidence type="ECO:0000256" key="12">
    <source>
        <dbReference type="ARBA" id="ARBA00023273"/>
    </source>
</evidence>
<evidence type="ECO:0000256" key="22">
    <source>
        <dbReference type="ARBA" id="ARBA00048074"/>
    </source>
</evidence>
<keyword evidence="9" id="KW-0809">Transit peptide</keyword>
<keyword evidence="5" id="KW-0963">Cytoplasm</keyword>
<comment type="caution">
    <text evidence="25">The sequence shown here is derived from an EMBL/GenBank/DDBJ whole genome shotgun (WGS) entry which is preliminary data.</text>
</comment>
<feature type="domain" description="Thioesterase" evidence="24">
    <location>
        <begin position="55"/>
        <end position="129"/>
    </location>
</feature>
<evidence type="ECO:0000256" key="10">
    <source>
        <dbReference type="ARBA" id="ARBA00023098"/>
    </source>
</evidence>
<dbReference type="PANTHER" id="PTHR12418:SF19">
    <property type="entry name" value="ACYL-COENZYME A THIOESTERASE THEM4"/>
    <property type="match status" value="1"/>
</dbReference>
<dbReference type="AlphaFoldDB" id="A0A9D0ZF68"/>
<dbReference type="CDD" id="cd03443">
    <property type="entry name" value="PaaI_thioesterase"/>
    <property type="match status" value="1"/>
</dbReference>
<dbReference type="InterPro" id="IPR003736">
    <property type="entry name" value="PAAI_dom"/>
</dbReference>
<comment type="similarity">
    <text evidence="15">Belongs to the THEM4/THEM5 thioesterase family.</text>
</comment>
<reference evidence="25" key="2">
    <citation type="journal article" date="2021" name="PeerJ">
        <title>Extensive microbial diversity within the chicken gut microbiome revealed by metagenomics and culture.</title>
        <authorList>
            <person name="Gilroy R."/>
            <person name="Ravi A."/>
            <person name="Getino M."/>
            <person name="Pursley I."/>
            <person name="Horton D.L."/>
            <person name="Alikhan N.F."/>
            <person name="Baker D."/>
            <person name="Gharbi K."/>
            <person name="Hall N."/>
            <person name="Watson M."/>
            <person name="Adriaenssens E.M."/>
            <person name="Foster-Nyarko E."/>
            <person name="Jarju S."/>
            <person name="Secka A."/>
            <person name="Antonio M."/>
            <person name="Oren A."/>
            <person name="Chaudhuri R.R."/>
            <person name="La Ragione R."/>
            <person name="Hildebrand F."/>
            <person name="Pallen M.J."/>
        </authorList>
    </citation>
    <scope>NUCLEOTIDE SEQUENCE</scope>
    <source>
        <strain evidence="25">ChiBcolR7-354</strain>
    </source>
</reference>
<evidence type="ECO:0000256" key="6">
    <source>
        <dbReference type="ARBA" id="ARBA00022703"/>
    </source>
</evidence>
<evidence type="ECO:0000256" key="16">
    <source>
        <dbReference type="ARBA" id="ARBA00038848"/>
    </source>
</evidence>
<evidence type="ECO:0000256" key="1">
    <source>
        <dbReference type="ARBA" id="ARBA00004170"/>
    </source>
</evidence>
<evidence type="ECO:0000313" key="25">
    <source>
        <dbReference type="EMBL" id="HIQ79007.1"/>
    </source>
</evidence>
<dbReference type="SUPFAM" id="SSF54637">
    <property type="entry name" value="Thioesterase/thiol ester dehydrase-isomerase"/>
    <property type="match status" value="1"/>
</dbReference>
<evidence type="ECO:0000256" key="7">
    <source>
        <dbReference type="ARBA" id="ARBA00022801"/>
    </source>
</evidence>
<comment type="catalytic activity">
    <reaction evidence="19">
        <text>octanoyl-CoA + H2O = octanoate + CoA + H(+)</text>
        <dbReference type="Rhea" id="RHEA:30143"/>
        <dbReference type="ChEBI" id="CHEBI:15377"/>
        <dbReference type="ChEBI" id="CHEBI:15378"/>
        <dbReference type="ChEBI" id="CHEBI:25646"/>
        <dbReference type="ChEBI" id="CHEBI:57287"/>
        <dbReference type="ChEBI" id="CHEBI:57386"/>
    </reaction>
    <physiologicalReaction direction="left-to-right" evidence="19">
        <dbReference type="Rhea" id="RHEA:30144"/>
    </physiologicalReaction>
</comment>
<evidence type="ECO:0000256" key="18">
    <source>
        <dbReference type="ARBA" id="ARBA00043210"/>
    </source>
</evidence>